<comment type="cofactor">
    <cofactor evidence="1">
        <name>Mg(2+)</name>
        <dbReference type="ChEBI" id="CHEBI:18420"/>
    </cofactor>
</comment>
<dbReference type="SFLD" id="SFLDF00029">
    <property type="entry name" value="phosphoserine_phosphatase"/>
    <property type="match status" value="1"/>
</dbReference>
<dbReference type="GO" id="GO:0000287">
    <property type="term" value="F:magnesium ion binding"/>
    <property type="evidence" value="ECO:0007669"/>
    <property type="project" value="TreeGrafter"/>
</dbReference>
<evidence type="ECO:0000256" key="8">
    <source>
        <dbReference type="ARBA" id="ARBA00022801"/>
    </source>
</evidence>
<keyword evidence="7" id="KW-0479">Metal-binding</keyword>
<sequence>MHEIVLIRISGDDKPGIMNSLTGILASYGVRILDIGQAVIHNTLSLGLIIEIPREQGSAPILKDLLFKAHEMGVGLTFEAVAPERHEQWVGAQGRRRHIVTLISREITSRQMERVSGVLTRHGLNIDFISRLSGRISLERPDAHPRACVELSVRGEPADIAAMRAEFMDISRELGVDIGLQEDNVYRRNRRLICFDMDSTLIQGEVIDELARRAGVVDRVSAITESAMRGELDFRQSLRERVSLLEGLDASVLSEVAESIPLTEGARRLIGTLKNLGYKIAILSGGFTYFGERLQRELGVDYVYANELEIVDGRLTGRVVGEIVDGARKAQLLQDIARRENIDLQQVVAVGDGANDLPMLNLAGLGIAFHAKPIVRRGARQAISTLGLDGILYLLGLRDREALD</sequence>
<dbReference type="Gene3D" id="3.40.50.1000">
    <property type="entry name" value="HAD superfamily/HAD-like"/>
    <property type="match status" value="1"/>
</dbReference>
<keyword evidence="8 16" id="KW-0378">Hydrolase</keyword>
<feature type="active site" description="Proton donor" evidence="14">
    <location>
        <position position="198"/>
    </location>
</feature>
<evidence type="ECO:0000256" key="9">
    <source>
        <dbReference type="ARBA" id="ARBA00022842"/>
    </source>
</evidence>
<dbReference type="PANTHER" id="PTHR43344">
    <property type="entry name" value="PHOSPHOSERINE PHOSPHATASE"/>
    <property type="match status" value="1"/>
</dbReference>
<dbReference type="EC" id="3.1.3.3" evidence="4"/>
<dbReference type="InterPro" id="IPR004469">
    <property type="entry name" value="PSP"/>
</dbReference>
<evidence type="ECO:0000256" key="6">
    <source>
        <dbReference type="ARBA" id="ARBA00022605"/>
    </source>
</evidence>
<evidence type="ECO:0000256" key="1">
    <source>
        <dbReference type="ARBA" id="ARBA00001946"/>
    </source>
</evidence>
<evidence type="ECO:0000256" key="3">
    <source>
        <dbReference type="ARBA" id="ARBA00009184"/>
    </source>
</evidence>
<dbReference type="InterPro" id="IPR049148">
    <property type="entry name" value="PSP_ACT"/>
</dbReference>
<keyword evidence="6" id="KW-0028">Amino-acid biosynthesis</keyword>
<dbReference type="SUPFAM" id="SSF55021">
    <property type="entry name" value="ACT-like"/>
    <property type="match status" value="1"/>
</dbReference>
<gene>
    <name evidence="16" type="ORF">GGQ74_002313</name>
</gene>
<comment type="similarity">
    <text evidence="3">Belongs to the HAD-like hydrolase superfamily. SerB family.</text>
</comment>
<evidence type="ECO:0000256" key="10">
    <source>
        <dbReference type="ARBA" id="ARBA00023299"/>
    </source>
</evidence>
<dbReference type="CDD" id="cd04871">
    <property type="entry name" value="ACT_PSP_2"/>
    <property type="match status" value="1"/>
</dbReference>
<evidence type="ECO:0000256" key="2">
    <source>
        <dbReference type="ARBA" id="ARBA00005135"/>
    </source>
</evidence>
<evidence type="ECO:0000256" key="7">
    <source>
        <dbReference type="ARBA" id="ARBA00022723"/>
    </source>
</evidence>
<dbReference type="Proteomes" id="UP000580856">
    <property type="component" value="Unassembled WGS sequence"/>
</dbReference>
<feature type="domain" description="Phosphoserine phosphatase ACT" evidence="15">
    <location>
        <begin position="98"/>
        <end position="180"/>
    </location>
</feature>
<dbReference type="InterPro" id="IPR045865">
    <property type="entry name" value="ACT-like_dom_sf"/>
</dbReference>
<dbReference type="EMBL" id="JAATJA010000002">
    <property type="protein sequence ID" value="NJB68640.1"/>
    <property type="molecule type" value="Genomic_DNA"/>
</dbReference>
<dbReference type="UniPathway" id="UPA00135">
    <property type="reaction ID" value="UER00198"/>
</dbReference>
<proteinExistence type="inferred from homology"/>
<evidence type="ECO:0000256" key="12">
    <source>
        <dbReference type="ARBA" id="ARBA00048138"/>
    </source>
</evidence>
<comment type="catalytic activity">
    <reaction evidence="13">
        <text>O-phospho-D-serine + H2O = D-serine + phosphate</text>
        <dbReference type="Rhea" id="RHEA:24873"/>
        <dbReference type="ChEBI" id="CHEBI:15377"/>
        <dbReference type="ChEBI" id="CHEBI:35247"/>
        <dbReference type="ChEBI" id="CHEBI:43474"/>
        <dbReference type="ChEBI" id="CHEBI:58680"/>
        <dbReference type="EC" id="3.1.3.3"/>
    </reaction>
</comment>
<dbReference type="SFLD" id="SFLDG01137">
    <property type="entry name" value="C1.6.1:_Phosphoserine_Phosphat"/>
    <property type="match status" value="1"/>
</dbReference>
<evidence type="ECO:0000313" key="17">
    <source>
        <dbReference type="Proteomes" id="UP000580856"/>
    </source>
</evidence>
<dbReference type="Pfam" id="PF13740">
    <property type="entry name" value="ACT_6"/>
    <property type="match status" value="1"/>
</dbReference>
<organism evidence="16 17">
    <name type="scientific">Desulfobaculum xiamenense</name>
    <dbReference type="NCBI Taxonomy" id="995050"/>
    <lineage>
        <taxon>Bacteria</taxon>
        <taxon>Pseudomonadati</taxon>
        <taxon>Thermodesulfobacteriota</taxon>
        <taxon>Desulfovibrionia</taxon>
        <taxon>Desulfovibrionales</taxon>
        <taxon>Desulfovibrionaceae</taxon>
        <taxon>Desulfobaculum</taxon>
    </lineage>
</organism>
<evidence type="ECO:0000313" key="16">
    <source>
        <dbReference type="EMBL" id="NJB68640.1"/>
    </source>
</evidence>
<dbReference type="InterPro" id="IPR023214">
    <property type="entry name" value="HAD_sf"/>
</dbReference>
<comment type="caution">
    <text evidence="16">The sequence shown here is derived from an EMBL/GenBank/DDBJ whole genome shotgun (WGS) entry which is preliminary data.</text>
</comment>
<name>A0A846QNP8_9BACT</name>
<keyword evidence="17" id="KW-1185">Reference proteome</keyword>
<dbReference type="InterPro" id="IPR036412">
    <property type="entry name" value="HAD-like_sf"/>
</dbReference>
<dbReference type="InterPro" id="IPR050582">
    <property type="entry name" value="HAD-like_SerB"/>
</dbReference>
<dbReference type="PANTHER" id="PTHR43344:SF2">
    <property type="entry name" value="PHOSPHOSERINE PHOSPHATASE"/>
    <property type="match status" value="1"/>
</dbReference>
<comment type="catalytic activity">
    <reaction evidence="12">
        <text>O-phospho-L-serine + H2O = L-serine + phosphate</text>
        <dbReference type="Rhea" id="RHEA:21208"/>
        <dbReference type="ChEBI" id="CHEBI:15377"/>
        <dbReference type="ChEBI" id="CHEBI:33384"/>
        <dbReference type="ChEBI" id="CHEBI:43474"/>
        <dbReference type="ChEBI" id="CHEBI:57524"/>
        <dbReference type="EC" id="3.1.3.3"/>
    </reaction>
</comment>
<dbReference type="FunFam" id="3.40.50.1000:FF:000041">
    <property type="entry name" value="Phosphoserine phosphatase SerB"/>
    <property type="match status" value="1"/>
</dbReference>
<evidence type="ECO:0000259" key="15">
    <source>
        <dbReference type="Pfam" id="PF21086"/>
    </source>
</evidence>
<reference evidence="16 17" key="1">
    <citation type="submission" date="2020-03" db="EMBL/GenBank/DDBJ databases">
        <title>Genomic Encyclopedia of Type Strains, Phase IV (KMG-IV): sequencing the most valuable type-strain genomes for metagenomic binning, comparative biology and taxonomic classification.</title>
        <authorList>
            <person name="Goeker M."/>
        </authorList>
    </citation>
    <scope>NUCLEOTIDE SEQUENCE [LARGE SCALE GENOMIC DNA]</scope>
    <source>
        <strain evidence="16 17">DSM 24233</strain>
    </source>
</reference>
<comment type="pathway">
    <text evidence="2">Amino-acid biosynthesis; L-serine biosynthesis; L-serine from 3-phospho-D-glycerate: step 3/3.</text>
</comment>
<evidence type="ECO:0000256" key="13">
    <source>
        <dbReference type="ARBA" id="ARBA00048523"/>
    </source>
</evidence>
<dbReference type="RefSeq" id="WP_167941687.1">
    <property type="nucleotide sequence ID" value="NZ_JAATJA010000002.1"/>
</dbReference>
<dbReference type="SFLD" id="SFLDS00003">
    <property type="entry name" value="Haloacid_Dehalogenase"/>
    <property type="match status" value="1"/>
</dbReference>
<evidence type="ECO:0000256" key="4">
    <source>
        <dbReference type="ARBA" id="ARBA00012640"/>
    </source>
</evidence>
<accession>A0A846QNP8</accession>
<dbReference type="Pfam" id="PF12710">
    <property type="entry name" value="HAD"/>
    <property type="match status" value="1"/>
</dbReference>
<dbReference type="CDD" id="cd07500">
    <property type="entry name" value="HAD_PSP"/>
    <property type="match status" value="1"/>
</dbReference>
<protein>
    <recommendedName>
        <fullName evidence="5">Phosphoserine phosphatase</fullName>
        <ecNumber evidence="4">3.1.3.3</ecNumber>
    </recommendedName>
    <alternativeName>
        <fullName evidence="11">O-phosphoserine phosphohydrolase</fullName>
    </alternativeName>
</protein>
<dbReference type="GO" id="GO:0005737">
    <property type="term" value="C:cytoplasm"/>
    <property type="evidence" value="ECO:0007669"/>
    <property type="project" value="TreeGrafter"/>
</dbReference>
<evidence type="ECO:0000256" key="14">
    <source>
        <dbReference type="PIRSR" id="PIRSR604469-1"/>
    </source>
</evidence>
<dbReference type="NCBIfam" id="TIGR01488">
    <property type="entry name" value="HAD-SF-IB"/>
    <property type="match status" value="1"/>
</dbReference>
<dbReference type="Gene3D" id="3.30.70.260">
    <property type="match status" value="2"/>
</dbReference>
<feature type="active site" description="Nucleophile" evidence="14">
    <location>
        <position position="196"/>
    </location>
</feature>
<dbReference type="GO" id="GO:0036424">
    <property type="term" value="F:L-phosphoserine phosphatase activity"/>
    <property type="evidence" value="ECO:0007669"/>
    <property type="project" value="InterPro"/>
</dbReference>
<dbReference type="Pfam" id="PF21086">
    <property type="entry name" value="ACT_PSP_2"/>
    <property type="match status" value="1"/>
</dbReference>
<dbReference type="AlphaFoldDB" id="A0A846QNP8"/>
<keyword evidence="10" id="KW-0718">Serine biosynthesis</keyword>
<dbReference type="CDD" id="cd04870">
    <property type="entry name" value="ACT_PSP_1"/>
    <property type="match status" value="1"/>
</dbReference>
<evidence type="ECO:0000256" key="5">
    <source>
        <dbReference type="ARBA" id="ARBA00015196"/>
    </source>
</evidence>
<evidence type="ECO:0000256" key="11">
    <source>
        <dbReference type="ARBA" id="ARBA00031693"/>
    </source>
</evidence>
<dbReference type="GO" id="GO:0006564">
    <property type="term" value="P:L-serine biosynthetic process"/>
    <property type="evidence" value="ECO:0007669"/>
    <property type="project" value="UniProtKB-KW"/>
</dbReference>
<keyword evidence="9" id="KW-0460">Magnesium</keyword>
<dbReference type="NCBIfam" id="TIGR00338">
    <property type="entry name" value="serB"/>
    <property type="match status" value="1"/>
</dbReference>
<dbReference type="SUPFAM" id="SSF56784">
    <property type="entry name" value="HAD-like"/>
    <property type="match status" value="1"/>
</dbReference>
<dbReference type="SFLD" id="SFLDG01136">
    <property type="entry name" value="C1.6:_Phosphoserine_Phosphatas"/>
    <property type="match status" value="1"/>
</dbReference>